<dbReference type="CDD" id="cd15482">
    <property type="entry name" value="Sialidase_non-viral"/>
    <property type="match status" value="1"/>
</dbReference>
<sequence>MRFAKYGLLIALFVLKSCLSYAQESNPPFSILANLFDTTQVSTLGLPFARGIETSTVFKPGEQDYKYNHGVVLFPFKDELYAQWQSSLKDEDAIETRVMYSKSKDGKTWTKPEVLVASNKGGLITNGGWWSKGNTLIAYVSKWMVEDKEPKQGITLYIESTDGINWSSPKPVLGKDGKPVLGIIEQDLRTLPNGRILTVFHEQPGLIAKPYFTDNSNGVEGWTRSEMQNLPHKSGMSRELEPSWYHRPDGKVVMVFRDQNNSYKKLAAISNNNALSFSTPVLTNFPDSRAKQSAGNLPNGIAFQVSNPSGNKTRIPLVLTLSKDGMLFDKAFLLRSGDKDLQPLRYEGKYKRIGYSYPKSVVWKEYLYVSYATNKEDVEVTRVPLKNLNY</sequence>
<dbReference type="Gene3D" id="2.120.10.10">
    <property type="match status" value="1"/>
</dbReference>
<proteinExistence type="predicted"/>
<reference evidence="4" key="1">
    <citation type="submission" date="2017-09" db="EMBL/GenBank/DDBJ databases">
        <authorList>
            <person name="Varghese N."/>
            <person name="Submissions S."/>
        </authorList>
    </citation>
    <scope>NUCLEOTIDE SEQUENCE [LARGE SCALE GENOMIC DNA]</scope>
    <source>
        <strain evidence="4">CGMCC 1.12803</strain>
    </source>
</reference>
<dbReference type="SUPFAM" id="SSF50939">
    <property type="entry name" value="Sialidases"/>
    <property type="match status" value="1"/>
</dbReference>
<dbReference type="OrthoDB" id="177453at2"/>
<feature type="domain" description="Sialidase" evidence="2">
    <location>
        <begin position="79"/>
        <end position="369"/>
    </location>
</feature>
<dbReference type="EMBL" id="OCMT01000002">
    <property type="protein sequence ID" value="SOD14967.1"/>
    <property type="molecule type" value="Genomic_DNA"/>
</dbReference>
<dbReference type="Proteomes" id="UP000219281">
    <property type="component" value="Unassembled WGS sequence"/>
</dbReference>
<dbReference type="AlphaFoldDB" id="A0A285ZZB0"/>
<evidence type="ECO:0000259" key="2">
    <source>
        <dbReference type="Pfam" id="PF13088"/>
    </source>
</evidence>
<dbReference type="RefSeq" id="WP_097131321.1">
    <property type="nucleotide sequence ID" value="NZ_OCMT01000002.1"/>
</dbReference>
<name>A0A285ZZB0_9SPHI</name>
<evidence type="ECO:0000256" key="1">
    <source>
        <dbReference type="SAM" id="SignalP"/>
    </source>
</evidence>
<gene>
    <name evidence="3" type="ORF">SAMN06297358_1934</name>
</gene>
<evidence type="ECO:0000313" key="3">
    <source>
        <dbReference type="EMBL" id="SOD14967.1"/>
    </source>
</evidence>
<dbReference type="Pfam" id="PF13088">
    <property type="entry name" value="BNR_2"/>
    <property type="match status" value="1"/>
</dbReference>
<keyword evidence="1" id="KW-0732">Signal</keyword>
<organism evidence="3 4">
    <name type="scientific">Pedobacter xixiisoli</name>
    <dbReference type="NCBI Taxonomy" id="1476464"/>
    <lineage>
        <taxon>Bacteria</taxon>
        <taxon>Pseudomonadati</taxon>
        <taxon>Bacteroidota</taxon>
        <taxon>Sphingobacteriia</taxon>
        <taxon>Sphingobacteriales</taxon>
        <taxon>Sphingobacteriaceae</taxon>
        <taxon>Pedobacter</taxon>
    </lineage>
</organism>
<dbReference type="InterPro" id="IPR036278">
    <property type="entry name" value="Sialidase_sf"/>
</dbReference>
<accession>A0A285ZZB0</accession>
<dbReference type="PANTHER" id="PTHR43752:SF2">
    <property type="entry name" value="BNR_ASP-BOX REPEAT FAMILY PROTEIN"/>
    <property type="match status" value="1"/>
</dbReference>
<evidence type="ECO:0000313" key="4">
    <source>
        <dbReference type="Proteomes" id="UP000219281"/>
    </source>
</evidence>
<feature type="chain" id="PRO_5012944967" evidence="1">
    <location>
        <begin position="23"/>
        <end position="390"/>
    </location>
</feature>
<dbReference type="InterPro" id="IPR011040">
    <property type="entry name" value="Sialidase"/>
</dbReference>
<protein>
    <submittedName>
        <fullName evidence="3">BNR repeat-like domain-containing protein</fullName>
    </submittedName>
</protein>
<feature type="signal peptide" evidence="1">
    <location>
        <begin position="1"/>
        <end position="22"/>
    </location>
</feature>
<dbReference type="PANTHER" id="PTHR43752">
    <property type="entry name" value="BNR/ASP-BOX REPEAT FAMILY PROTEIN"/>
    <property type="match status" value="1"/>
</dbReference>
<keyword evidence="4" id="KW-1185">Reference proteome</keyword>